<accession>A0A0B1P711</accession>
<dbReference type="Pfam" id="PF01926">
    <property type="entry name" value="MMR_HSR1"/>
    <property type="match status" value="1"/>
</dbReference>
<keyword evidence="3" id="KW-0342">GTP-binding</keyword>
<dbReference type="InterPro" id="IPR045086">
    <property type="entry name" value="OBG_GTPase"/>
</dbReference>
<evidence type="ECO:0000313" key="6">
    <source>
        <dbReference type="EMBL" id="KHJ34482.1"/>
    </source>
</evidence>
<dbReference type="OMA" id="PRVGHWE"/>
<dbReference type="GO" id="GO:0005525">
    <property type="term" value="F:GTP binding"/>
    <property type="evidence" value="ECO:0007669"/>
    <property type="project" value="UniProtKB-KW"/>
</dbReference>
<dbReference type="GO" id="GO:0042254">
    <property type="term" value="P:ribosome biogenesis"/>
    <property type="evidence" value="ECO:0007669"/>
    <property type="project" value="UniProtKB-UniRule"/>
</dbReference>
<dbReference type="GO" id="GO:0003924">
    <property type="term" value="F:GTPase activity"/>
    <property type="evidence" value="ECO:0007669"/>
    <property type="project" value="InterPro"/>
</dbReference>
<name>A0A0B1P711_UNCNE</name>
<evidence type="ECO:0000256" key="2">
    <source>
        <dbReference type="ARBA" id="ARBA00022741"/>
    </source>
</evidence>
<organism evidence="6 7">
    <name type="scientific">Uncinula necator</name>
    <name type="common">Grape powdery mildew</name>
    <dbReference type="NCBI Taxonomy" id="52586"/>
    <lineage>
        <taxon>Eukaryota</taxon>
        <taxon>Fungi</taxon>
        <taxon>Dikarya</taxon>
        <taxon>Ascomycota</taxon>
        <taxon>Pezizomycotina</taxon>
        <taxon>Leotiomycetes</taxon>
        <taxon>Erysiphales</taxon>
        <taxon>Erysiphaceae</taxon>
        <taxon>Erysiphe</taxon>
    </lineage>
</organism>
<dbReference type="PRINTS" id="PR00326">
    <property type="entry name" value="GTP1OBG"/>
</dbReference>
<dbReference type="InterPro" id="IPR006073">
    <property type="entry name" value="GTP-bd"/>
</dbReference>
<dbReference type="SUPFAM" id="SSF52540">
    <property type="entry name" value="P-loop containing nucleoside triphosphate hydrolases"/>
    <property type="match status" value="1"/>
</dbReference>
<evidence type="ECO:0000256" key="3">
    <source>
        <dbReference type="ARBA" id="ARBA00023134"/>
    </source>
</evidence>
<dbReference type="InterPro" id="IPR027417">
    <property type="entry name" value="P-loop_NTPase"/>
</dbReference>
<proteinExistence type="inferred from homology"/>
<evidence type="ECO:0000256" key="1">
    <source>
        <dbReference type="ARBA" id="ARBA00007699"/>
    </source>
</evidence>
<reference evidence="6 7" key="1">
    <citation type="journal article" date="2014" name="BMC Genomics">
        <title>Adaptive genomic structural variation in the grape powdery mildew pathogen, Erysiphe necator.</title>
        <authorList>
            <person name="Jones L."/>
            <person name="Riaz S."/>
            <person name="Morales-Cruz A."/>
            <person name="Amrine K.C."/>
            <person name="McGuire B."/>
            <person name="Gubler W.D."/>
            <person name="Walker M.A."/>
            <person name="Cantu D."/>
        </authorList>
    </citation>
    <scope>NUCLEOTIDE SEQUENCE [LARGE SCALE GENOMIC DNA]</scope>
    <source>
        <strain evidence="7">c</strain>
    </source>
</reference>
<dbReference type="SUPFAM" id="SSF82051">
    <property type="entry name" value="Obg GTP-binding protein N-terminal domain"/>
    <property type="match status" value="1"/>
</dbReference>
<dbReference type="CDD" id="cd01898">
    <property type="entry name" value="Obg"/>
    <property type="match status" value="1"/>
</dbReference>
<evidence type="ECO:0000259" key="4">
    <source>
        <dbReference type="PROSITE" id="PS51710"/>
    </source>
</evidence>
<dbReference type="STRING" id="52586.A0A0B1P711"/>
<dbReference type="Gene3D" id="3.40.50.300">
    <property type="entry name" value="P-loop containing nucleotide triphosphate hydrolases"/>
    <property type="match status" value="1"/>
</dbReference>
<sequence length="638" mass="70513">MGAAAAIVLSFNFRFNDFAFGSAIDFRYNPSLESSVLSSDETLVILNLSLDKKAVISRYCYKCLGALHGHDFILESRWVKCKMQPRLRRTHGILMPFLYPCLFNANNLTRSVSPNVYRRQRRFFSANISTTSGIEISQLVDEEQQYHNKLPDDYSRTVFSDRATITVYAGSGGHGCVSFLREKYINEGPPNGGDGGTGGNIYIQAVWGETSLHKLARRNILRAGRGKNGQGKMKGGERGKDVVIKVPVGTVIREIERIDPAALDDQETKLISTLHNFDNNESGIVPSPNREKWILYPTLKSKDISSAKFPRLPRGRKSALAAMQIKAPIILDLKNPTETPLLIAAGAVGGLGNPHFVSQSLPMPKCATKGDEGQRIMLELELKLLADIGLVGLPNAGKSTLLRALSGSKARVGHWAFTTLQPNIGTAVLDDHKNRPIIQATLENGEPRTNFTIADIPGLVKDAHLDRGLGVSFLRHVERARVLAFVIDLSAGDAILALKSLWKELRMYELMKIEEAQEKAILQAHWSPFKTPEDALANHQETIIRCTGPNFENPLAPQQTFIGEKPWLVVATKADLPETEQNYIRLKDYLKGVSDGLEEHPSQQKKFWAGTVMAIPVSAISNEGTEKVTKCMAELLDK</sequence>
<dbReference type="PROSITE" id="PS51883">
    <property type="entry name" value="OBG"/>
    <property type="match status" value="1"/>
</dbReference>
<comment type="caution">
    <text evidence="6">The sequence shown here is derived from an EMBL/GenBank/DDBJ whole genome shotgun (WGS) entry which is preliminary data.</text>
</comment>
<evidence type="ECO:0000259" key="5">
    <source>
        <dbReference type="PROSITE" id="PS51883"/>
    </source>
</evidence>
<dbReference type="EMBL" id="JNVN01000849">
    <property type="protein sequence ID" value="KHJ34482.1"/>
    <property type="molecule type" value="Genomic_DNA"/>
</dbReference>
<dbReference type="PANTHER" id="PTHR11702">
    <property type="entry name" value="DEVELOPMENTALLY REGULATED GTP-BINDING PROTEIN-RELATED"/>
    <property type="match status" value="1"/>
</dbReference>
<dbReference type="FunFam" id="2.70.210.12:FF:000001">
    <property type="entry name" value="GTPase Obg"/>
    <property type="match status" value="1"/>
</dbReference>
<comment type="similarity">
    <text evidence="1">Belongs to the TRAFAC class OBG-HflX-like GTPase superfamily. OBG GTPase family.</text>
</comment>
<protein>
    <submittedName>
        <fullName evidence="6">Putative gtp-binding protein obg</fullName>
    </submittedName>
</protein>
<dbReference type="Gene3D" id="2.70.210.12">
    <property type="entry name" value="GTP1/OBG domain"/>
    <property type="match status" value="1"/>
</dbReference>
<gene>
    <name evidence="6" type="ORF">EV44_g2130</name>
</gene>
<dbReference type="InterPro" id="IPR031167">
    <property type="entry name" value="G_OBG"/>
</dbReference>
<evidence type="ECO:0000313" key="7">
    <source>
        <dbReference type="Proteomes" id="UP000030854"/>
    </source>
</evidence>
<dbReference type="Proteomes" id="UP000030854">
    <property type="component" value="Unassembled WGS sequence"/>
</dbReference>
<feature type="domain" description="Obg" evidence="5">
    <location>
        <begin position="157"/>
        <end position="385"/>
    </location>
</feature>
<dbReference type="GO" id="GO:0005739">
    <property type="term" value="C:mitochondrion"/>
    <property type="evidence" value="ECO:0007669"/>
    <property type="project" value="TreeGrafter"/>
</dbReference>
<keyword evidence="7" id="KW-1185">Reference proteome</keyword>
<dbReference type="InterPro" id="IPR036726">
    <property type="entry name" value="GTP1_OBG_dom_sf"/>
</dbReference>
<keyword evidence="2" id="KW-0547">Nucleotide-binding</keyword>
<feature type="domain" description="OBG-type G" evidence="4">
    <location>
        <begin position="386"/>
        <end position="637"/>
    </location>
</feature>
<dbReference type="Pfam" id="PF01018">
    <property type="entry name" value="GTP1_OBG"/>
    <property type="match status" value="2"/>
</dbReference>
<dbReference type="PANTHER" id="PTHR11702:SF31">
    <property type="entry name" value="MITOCHONDRIAL RIBOSOME-ASSOCIATED GTPASE 2"/>
    <property type="match status" value="1"/>
</dbReference>
<dbReference type="InterPro" id="IPR006169">
    <property type="entry name" value="GTP1_OBG_dom"/>
</dbReference>
<dbReference type="AlphaFoldDB" id="A0A0B1P711"/>
<dbReference type="HOGENOM" id="CLU_011747_2_6_1"/>
<dbReference type="PROSITE" id="PS51710">
    <property type="entry name" value="G_OBG"/>
    <property type="match status" value="1"/>
</dbReference>